<dbReference type="AlphaFoldDB" id="A0A238WL07"/>
<proteinExistence type="predicted"/>
<organism evidence="1 2">
    <name type="scientific">Halorubrum vacuolatum</name>
    <name type="common">Natronobacterium vacuolatum</name>
    <dbReference type="NCBI Taxonomy" id="63740"/>
    <lineage>
        <taxon>Archaea</taxon>
        <taxon>Methanobacteriati</taxon>
        <taxon>Methanobacteriota</taxon>
        <taxon>Stenosarchaea group</taxon>
        <taxon>Halobacteria</taxon>
        <taxon>Halobacteriales</taxon>
        <taxon>Haloferacaceae</taxon>
        <taxon>Halorubrum</taxon>
    </lineage>
</organism>
<accession>A0A238WL07</accession>
<reference evidence="1 2" key="1">
    <citation type="submission" date="2017-06" db="EMBL/GenBank/DDBJ databases">
        <authorList>
            <person name="Kim H.J."/>
            <person name="Triplett B.A."/>
        </authorList>
    </citation>
    <scope>NUCLEOTIDE SEQUENCE [LARGE SCALE GENOMIC DNA]</scope>
    <source>
        <strain evidence="1 2">DSM 8800</strain>
    </source>
</reference>
<keyword evidence="2" id="KW-1185">Reference proteome</keyword>
<evidence type="ECO:0000313" key="1">
    <source>
        <dbReference type="EMBL" id="SNR47250.1"/>
    </source>
</evidence>
<dbReference type="EMBL" id="FZNQ01000008">
    <property type="protein sequence ID" value="SNR47250.1"/>
    <property type="molecule type" value="Genomic_DNA"/>
</dbReference>
<dbReference type="RefSeq" id="WP_089384790.1">
    <property type="nucleotide sequence ID" value="NZ_FZNQ01000008.1"/>
</dbReference>
<dbReference type="Proteomes" id="UP000198397">
    <property type="component" value="Unassembled WGS sequence"/>
</dbReference>
<protein>
    <submittedName>
        <fullName evidence="1">Uncharacterized protein</fullName>
    </submittedName>
</protein>
<gene>
    <name evidence="1" type="ORF">SAMN06264855_108116</name>
</gene>
<sequence>MPETATLIARLIDDAVDGVRAAETEMEASAKELTTTLDRPPEELVTDREVDEFLRSAYPDPADPTRTRVRVGAVYLPKMATALRDAGIDPGDVLDVGDGSSETAGQIGTSVREYAGTAVTRGADAGLESLLHGATKRSLDFPVTDTVIDDRRIHTGDDDHADGPVAELPGASSDVLEFAADREMRVPVLTERAVNRIRRAAAHELGKQRRETIAGMVKNGLPRAVTETMDLSMKVAFDERLHTAVPDYREADVGTVPEAIGSIDMRLRFDRRE</sequence>
<evidence type="ECO:0000313" key="2">
    <source>
        <dbReference type="Proteomes" id="UP000198397"/>
    </source>
</evidence>
<name>A0A238WL07_HALVU</name>